<name>A0A9P6IXB6_MORAP</name>
<evidence type="ECO:0000313" key="2">
    <source>
        <dbReference type="EMBL" id="KAF9949767.1"/>
    </source>
</evidence>
<feature type="region of interest" description="Disordered" evidence="1">
    <location>
        <begin position="1"/>
        <end position="30"/>
    </location>
</feature>
<feature type="region of interest" description="Disordered" evidence="1">
    <location>
        <begin position="311"/>
        <end position="347"/>
    </location>
</feature>
<dbReference type="AlphaFoldDB" id="A0A9P6IXB6"/>
<organism evidence="2 3">
    <name type="scientific">Mortierella alpina</name>
    <name type="common">Oleaginous fungus</name>
    <name type="synonym">Mortierella renispora</name>
    <dbReference type="NCBI Taxonomy" id="64518"/>
    <lineage>
        <taxon>Eukaryota</taxon>
        <taxon>Fungi</taxon>
        <taxon>Fungi incertae sedis</taxon>
        <taxon>Mucoromycota</taxon>
        <taxon>Mortierellomycotina</taxon>
        <taxon>Mortierellomycetes</taxon>
        <taxon>Mortierellales</taxon>
        <taxon>Mortierellaceae</taxon>
        <taxon>Mortierella</taxon>
    </lineage>
</organism>
<comment type="caution">
    <text evidence="2">The sequence shown here is derived from an EMBL/GenBank/DDBJ whole genome shotgun (WGS) entry which is preliminary data.</text>
</comment>
<dbReference type="EMBL" id="JAAAHY010001374">
    <property type="protein sequence ID" value="KAF9949767.1"/>
    <property type="molecule type" value="Genomic_DNA"/>
</dbReference>
<proteinExistence type="predicted"/>
<sequence length="410" mass="46208">MRGNNERQPFAYPQLEMQPEEPPPRDGPDRIREQELLTLITRLEQQVADLYDANEDLQSSLHDSDTKLNRLIMEQDAQLLLQKEEHDRSVLDTKHRTKRLFDQVMRKQRLDEGKRLATVFKELQSVQSENTDLHARIQTLQETALAVVQDSKADASALEAFWDRVLLPSLRTGAPPLHAQKTLTAPVKSLSPKRGKDSLWETIHGQGQIQGRQSGSKATIGCSTINAVADTVTKRVDADADADVDADSDYGRGVRRGLGSHACKTPLGQQCWALLQHIMTAIVETHDSRDHGCSCPGVRFKYTGQEQEDRFLDRRQQRKRYSDSSASSEKTIVASHSRKPSHADGPAGSWSNCATVLSHDPVKYFGELRAEHQREIERIKAQCILVYRESLQDVRTEMLAKMRSKICVGV</sequence>
<dbReference type="OrthoDB" id="2429646at2759"/>
<accession>A0A9P6IXB6</accession>
<protein>
    <submittedName>
        <fullName evidence="2">Uncharacterized protein</fullName>
    </submittedName>
</protein>
<gene>
    <name evidence="2" type="ORF">BGZ70_001636</name>
</gene>
<dbReference type="Proteomes" id="UP000738359">
    <property type="component" value="Unassembled WGS sequence"/>
</dbReference>
<keyword evidence="3" id="KW-1185">Reference proteome</keyword>
<evidence type="ECO:0000256" key="1">
    <source>
        <dbReference type="SAM" id="MobiDB-lite"/>
    </source>
</evidence>
<reference evidence="2" key="1">
    <citation type="journal article" date="2020" name="Fungal Divers.">
        <title>Resolving the Mortierellaceae phylogeny through synthesis of multi-gene phylogenetics and phylogenomics.</title>
        <authorList>
            <person name="Vandepol N."/>
            <person name="Liber J."/>
            <person name="Desiro A."/>
            <person name="Na H."/>
            <person name="Kennedy M."/>
            <person name="Barry K."/>
            <person name="Grigoriev I.V."/>
            <person name="Miller A.N."/>
            <person name="O'Donnell K."/>
            <person name="Stajich J.E."/>
            <person name="Bonito G."/>
        </authorList>
    </citation>
    <scope>NUCLEOTIDE SEQUENCE</scope>
    <source>
        <strain evidence="2">CK1249</strain>
    </source>
</reference>
<evidence type="ECO:0000313" key="3">
    <source>
        <dbReference type="Proteomes" id="UP000738359"/>
    </source>
</evidence>